<comment type="subcellular location">
    <subcellularLocation>
        <location evidence="1">Membrane</location>
    </subcellularLocation>
</comment>
<dbReference type="Proteomes" id="UP001189624">
    <property type="component" value="Chromosome 5"/>
</dbReference>
<reference evidence="5" key="1">
    <citation type="submission" date="2023-10" db="EMBL/GenBank/DDBJ databases">
        <authorList>
            <person name="Domelevo Entfellner J.-B."/>
        </authorList>
    </citation>
    <scope>NUCLEOTIDE SEQUENCE</scope>
</reference>
<keyword evidence="6" id="KW-1185">Reference proteome</keyword>
<keyword evidence="2 4" id="KW-0472">Membrane</keyword>
<dbReference type="InterPro" id="IPR044839">
    <property type="entry name" value="NDR1-like"/>
</dbReference>
<evidence type="ECO:0008006" key="7">
    <source>
        <dbReference type="Google" id="ProtNLM"/>
    </source>
</evidence>
<evidence type="ECO:0000313" key="5">
    <source>
        <dbReference type="EMBL" id="CAJ1956346.1"/>
    </source>
</evidence>
<evidence type="ECO:0000256" key="4">
    <source>
        <dbReference type="SAM" id="Phobius"/>
    </source>
</evidence>
<keyword evidence="4" id="KW-0812">Transmembrane</keyword>
<evidence type="ECO:0000256" key="3">
    <source>
        <dbReference type="SAM" id="MobiDB-lite"/>
    </source>
</evidence>
<organism evidence="5 6">
    <name type="scientific">Sphenostylis stenocarpa</name>
    <dbReference type="NCBI Taxonomy" id="92480"/>
    <lineage>
        <taxon>Eukaryota</taxon>
        <taxon>Viridiplantae</taxon>
        <taxon>Streptophyta</taxon>
        <taxon>Embryophyta</taxon>
        <taxon>Tracheophyta</taxon>
        <taxon>Spermatophyta</taxon>
        <taxon>Magnoliopsida</taxon>
        <taxon>eudicotyledons</taxon>
        <taxon>Gunneridae</taxon>
        <taxon>Pentapetalae</taxon>
        <taxon>rosids</taxon>
        <taxon>fabids</taxon>
        <taxon>Fabales</taxon>
        <taxon>Fabaceae</taxon>
        <taxon>Papilionoideae</taxon>
        <taxon>50 kb inversion clade</taxon>
        <taxon>NPAAA clade</taxon>
        <taxon>indigoferoid/millettioid clade</taxon>
        <taxon>Phaseoleae</taxon>
        <taxon>Sphenostylis</taxon>
    </lineage>
</organism>
<dbReference type="Gramene" id="rna-AYBTSS11_LOCUS16613">
    <property type="protein sequence ID" value="CAJ1956346.1"/>
    <property type="gene ID" value="gene-AYBTSS11_LOCUS16613"/>
</dbReference>
<feature type="region of interest" description="Disordered" evidence="3">
    <location>
        <begin position="279"/>
        <end position="299"/>
    </location>
</feature>
<evidence type="ECO:0000313" key="6">
    <source>
        <dbReference type="Proteomes" id="UP001189624"/>
    </source>
</evidence>
<dbReference type="PANTHER" id="PTHR31234">
    <property type="entry name" value="LATE EMBRYOGENESIS ABUNDANT (LEA) HYDROXYPROLINE-RICH GLYCOPROTEIN FAMILY"/>
    <property type="match status" value="1"/>
</dbReference>
<keyword evidence="4" id="KW-1133">Transmembrane helix</keyword>
<feature type="compositionally biased region" description="Basic and acidic residues" evidence="3">
    <location>
        <begin position="284"/>
        <end position="295"/>
    </location>
</feature>
<feature type="transmembrane region" description="Helical" evidence="4">
    <location>
        <begin position="12"/>
        <end position="32"/>
    </location>
</feature>
<dbReference type="AlphaFoldDB" id="A0AA86SLZ9"/>
<dbReference type="PANTHER" id="PTHR31234:SF65">
    <property type="entry name" value="LATE EMBRYOGENESIS ABUNDANT PROTEIN, LEA_2 SUBGROUP"/>
    <property type="match status" value="1"/>
</dbReference>
<evidence type="ECO:0000256" key="1">
    <source>
        <dbReference type="ARBA" id="ARBA00004370"/>
    </source>
</evidence>
<dbReference type="GO" id="GO:0016020">
    <property type="term" value="C:membrane"/>
    <property type="evidence" value="ECO:0007669"/>
    <property type="project" value="UniProtKB-SubCell"/>
</dbReference>
<gene>
    <name evidence="5" type="ORF">AYBTSS11_LOCUS16613</name>
</gene>
<dbReference type="EMBL" id="OY731402">
    <property type="protein sequence ID" value="CAJ1956346.1"/>
    <property type="molecule type" value="Genomic_DNA"/>
</dbReference>
<name>A0AA86SLZ9_9FABA</name>
<accession>A0AA86SLZ9</accession>
<sequence length="345" mass="38665">MAKKGLKVCLVMSLSFLIIVTVIIVTLFLTVFKPKDPNIMVRPVGLENLDLSLLTNFTANVSLGMVITMGNPNYGSFEYHNATGYVNFHDNIVGEVPIKGELVPAFGQINVSTWANLMVGKLVNDSKFWSDVLSGSLNLTSTATLPGKAHMLKIFKLKATVYSTCDISLNIISSNTGVNVLDSFNTYDITAPIMELENWLDKEVLICFEWNLNFKSTTALPGNAHMFNLIKLKTTAYSNCDISVGSSRNVVDIYQFCIQNQALIVPSQDLQHMHYLKRKKATRPTKEGPQKRGPEYPRNQTWRFSERLKSFRTSNESGFITRPTRPKAVENQKLKPINMDYVAHG</sequence>
<evidence type="ECO:0000256" key="2">
    <source>
        <dbReference type="ARBA" id="ARBA00023136"/>
    </source>
</evidence>
<dbReference type="GO" id="GO:0098542">
    <property type="term" value="P:defense response to other organism"/>
    <property type="evidence" value="ECO:0007669"/>
    <property type="project" value="InterPro"/>
</dbReference>
<proteinExistence type="predicted"/>
<protein>
    <recommendedName>
        <fullName evidence="7">Late embryogenesis abundant protein LEA-2 subgroup domain-containing protein</fullName>
    </recommendedName>
</protein>